<protein>
    <submittedName>
        <fullName evidence="4">Inosine-uridine preferring nucleoside hydrolase</fullName>
    </submittedName>
</protein>
<evidence type="ECO:0000259" key="3">
    <source>
        <dbReference type="Pfam" id="PF01156"/>
    </source>
</evidence>
<feature type="domain" description="Inosine/uridine-preferring nucleoside hydrolase" evidence="3">
    <location>
        <begin position="6"/>
        <end position="130"/>
    </location>
</feature>
<dbReference type="Pfam" id="PF01156">
    <property type="entry name" value="IU_nuc_hydro"/>
    <property type="match status" value="1"/>
</dbReference>
<dbReference type="AlphaFoldDB" id="A0A1E8B715"/>
<dbReference type="InterPro" id="IPR001910">
    <property type="entry name" value="Inosine/uridine_hydrolase_dom"/>
</dbReference>
<dbReference type="SUPFAM" id="SSF53590">
    <property type="entry name" value="Nucleoside hydrolase"/>
    <property type="match status" value="1"/>
</dbReference>
<proteinExistence type="predicted"/>
<dbReference type="InterPro" id="IPR036452">
    <property type="entry name" value="Ribo_hydro-like"/>
</dbReference>
<dbReference type="InterPro" id="IPR023186">
    <property type="entry name" value="IUNH"/>
</dbReference>
<dbReference type="PATRIC" id="fig|86662.25.peg.2889"/>
<gene>
    <name evidence="4" type="ORF">BWGOE8_28370</name>
</gene>
<evidence type="ECO:0000313" key="4">
    <source>
        <dbReference type="EMBL" id="OFD78327.1"/>
    </source>
</evidence>
<keyword evidence="1 4" id="KW-0378">Hydrolase</keyword>
<dbReference type="GO" id="GO:0005829">
    <property type="term" value="C:cytosol"/>
    <property type="evidence" value="ECO:0007669"/>
    <property type="project" value="TreeGrafter"/>
</dbReference>
<dbReference type="GO" id="GO:0006152">
    <property type="term" value="P:purine nucleoside catabolic process"/>
    <property type="evidence" value="ECO:0007669"/>
    <property type="project" value="TreeGrafter"/>
</dbReference>
<evidence type="ECO:0000256" key="2">
    <source>
        <dbReference type="ARBA" id="ARBA00023295"/>
    </source>
</evidence>
<dbReference type="PANTHER" id="PTHR12304:SF4">
    <property type="entry name" value="URIDINE NUCLEOSIDASE"/>
    <property type="match status" value="1"/>
</dbReference>
<dbReference type="PANTHER" id="PTHR12304">
    <property type="entry name" value="INOSINE-URIDINE PREFERRING NUCLEOSIDE HYDROLASE"/>
    <property type="match status" value="1"/>
</dbReference>
<keyword evidence="2" id="KW-0326">Glycosidase</keyword>
<name>A0A1E8B715_BACMY</name>
<sequence>MRYAKNATIYPLNVTQEALITPEMVDVIDKEGTGQAKLIKPMIDFYFENFYKKEYPGIAGSPIHDLLPFISFINDDIFEYKKSAVWISTTNDVTRGQSVADFRKIAEPTTFDNRPIQRIAVEFNYQAFKDEFMSTTLKPDCP</sequence>
<comment type="caution">
    <text evidence="4">The sequence shown here is derived from an EMBL/GenBank/DDBJ whole genome shotgun (WGS) entry which is preliminary data.</text>
</comment>
<evidence type="ECO:0000256" key="1">
    <source>
        <dbReference type="ARBA" id="ARBA00022801"/>
    </source>
</evidence>
<dbReference type="Gene3D" id="3.90.245.10">
    <property type="entry name" value="Ribonucleoside hydrolase-like"/>
    <property type="match status" value="1"/>
</dbReference>
<evidence type="ECO:0000313" key="5">
    <source>
        <dbReference type="Proteomes" id="UP000175706"/>
    </source>
</evidence>
<accession>A0A1E8B715</accession>
<dbReference type="GO" id="GO:0008477">
    <property type="term" value="F:purine nucleosidase activity"/>
    <property type="evidence" value="ECO:0007669"/>
    <property type="project" value="TreeGrafter"/>
</dbReference>
<dbReference type="EMBL" id="LXLT01000035">
    <property type="protein sequence ID" value="OFD78327.1"/>
    <property type="molecule type" value="Genomic_DNA"/>
</dbReference>
<reference evidence="4 5" key="1">
    <citation type="submission" date="2016-05" db="EMBL/GenBank/DDBJ databases">
        <title>Bacillus thuringiensis and Bacillus weihenstephanensis as novel biocontrol agents of wilt causing Verticillium species.</title>
        <authorList>
            <person name="Hollensteiner J."/>
            <person name="Wemheuer F."/>
            <person name="Harting R."/>
            <person name="Kolarzyk A."/>
            <person name="Diaz-Valerio S."/>
            <person name="Poehlein A."/>
            <person name="Brzuszkiewicz E."/>
            <person name="Nesemann K."/>
            <person name="Braus-Stromeyer S."/>
            <person name="Braus G."/>
            <person name="Daniel R."/>
            <person name="Liesegang H."/>
        </authorList>
    </citation>
    <scope>NUCLEOTIDE SEQUENCE [LARGE SCALE GENOMIC DNA]</scope>
    <source>
        <strain evidence="4 5">GOE8</strain>
    </source>
</reference>
<dbReference type="Proteomes" id="UP000175706">
    <property type="component" value="Unassembled WGS sequence"/>
</dbReference>
<organism evidence="4 5">
    <name type="scientific">Bacillus mycoides</name>
    <dbReference type="NCBI Taxonomy" id="1405"/>
    <lineage>
        <taxon>Bacteria</taxon>
        <taxon>Bacillati</taxon>
        <taxon>Bacillota</taxon>
        <taxon>Bacilli</taxon>
        <taxon>Bacillales</taxon>
        <taxon>Bacillaceae</taxon>
        <taxon>Bacillus</taxon>
        <taxon>Bacillus cereus group</taxon>
    </lineage>
</organism>